<sequence>MKIKSIIILGIAQIIFKHLIEMAQRMAQKESENHFNVVLTGGGTAGHVWPHFALFEASNSALAKAFQENKINVHYVGSQSGMEKDLVLSNQPTWKYYSIATGKLRRYFSLKNFTDPFLILLGIIQAFILLGKVKASIVFSKGGFVSAPVVWAAWLRGIPIIIHESDATPALATKLTIPFALKALVAFPETIKRISPLFQNRVIEIGLPIRESLFSATKEESQKYFSLSPERKTILIFGGSLGAQSLNKKMFDIIPELHNNYNIIHIVGKGNKFEIPGLSNYRQLEFLNDGMKFAYACADLAICRAGASSIFELAAARVPMILIPLGMHASRGDQIINARIFMNKGWAQSIDENTFQNNSAIQLIESTINSLEERKKALESAPTKESAMKTADLIWEILLKNENNK</sequence>
<evidence type="ECO:0000256" key="3">
    <source>
        <dbReference type="ARBA" id="ARBA00022676"/>
    </source>
</evidence>
<evidence type="ECO:0000256" key="1">
    <source>
        <dbReference type="ARBA" id="ARBA00022475"/>
    </source>
</evidence>
<dbReference type="GO" id="GO:0008360">
    <property type="term" value="P:regulation of cell shape"/>
    <property type="evidence" value="ECO:0007669"/>
    <property type="project" value="UniProtKB-KW"/>
</dbReference>
<evidence type="ECO:0000256" key="10">
    <source>
        <dbReference type="HAMAP-Rule" id="MF_00033"/>
    </source>
</evidence>
<dbReference type="GO" id="GO:0009252">
    <property type="term" value="P:peptidoglycan biosynthetic process"/>
    <property type="evidence" value="ECO:0007669"/>
    <property type="project" value="UniProtKB-UniRule"/>
</dbReference>
<keyword evidence="3 10" id="KW-0328">Glycosyltransferase</keyword>
<keyword evidence="5 10" id="KW-0133">Cell shape</keyword>
<dbReference type="GO" id="GO:0005975">
    <property type="term" value="P:carbohydrate metabolic process"/>
    <property type="evidence" value="ECO:0007669"/>
    <property type="project" value="InterPro"/>
</dbReference>
<feature type="binding site" evidence="10">
    <location>
        <position position="210"/>
    </location>
    <ligand>
        <name>UDP-N-acetyl-alpha-D-glucosamine</name>
        <dbReference type="ChEBI" id="CHEBI:57705"/>
    </ligand>
</feature>
<dbReference type="Proteomes" id="UP000437748">
    <property type="component" value="Unassembled WGS sequence"/>
</dbReference>
<evidence type="ECO:0000256" key="9">
    <source>
        <dbReference type="ARBA" id="ARBA00023316"/>
    </source>
</evidence>
<organism evidence="13 14">
    <name type="scientific">Silvanigrella paludirubra</name>
    <dbReference type="NCBI Taxonomy" id="2499159"/>
    <lineage>
        <taxon>Bacteria</taxon>
        <taxon>Pseudomonadati</taxon>
        <taxon>Bdellovibrionota</taxon>
        <taxon>Oligoflexia</taxon>
        <taxon>Silvanigrellales</taxon>
        <taxon>Silvanigrellaceae</taxon>
        <taxon>Silvanigrella</taxon>
    </lineage>
</organism>
<protein>
    <recommendedName>
        <fullName evidence="10">UDP-N-acetylglucosamine--N-acetylmuramyl-(pentapeptide) pyrophosphoryl-undecaprenol N-acetylglucosamine transferase</fullName>
        <ecNumber evidence="10">2.4.1.227</ecNumber>
    </recommendedName>
    <alternativeName>
        <fullName evidence="10">Undecaprenyl-PP-MurNAc-pentapeptide-UDPGlcNAc GlcNAc transferase</fullName>
    </alternativeName>
</protein>
<evidence type="ECO:0000313" key="14">
    <source>
        <dbReference type="Proteomes" id="UP000437748"/>
    </source>
</evidence>
<feature type="binding site" evidence="10">
    <location>
        <begin position="44"/>
        <end position="46"/>
    </location>
    <ligand>
        <name>UDP-N-acetyl-alpha-D-glucosamine</name>
        <dbReference type="ChEBI" id="CHEBI:57705"/>
    </ligand>
</feature>
<evidence type="ECO:0000256" key="8">
    <source>
        <dbReference type="ARBA" id="ARBA00023306"/>
    </source>
</evidence>
<evidence type="ECO:0000256" key="2">
    <source>
        <dbReference type="ARBA" id="ARBA00022618"/>
    </source>
</evidence>
<comment type="function">
    <text evidence="10">Cell wall formation. Catalyzes the transfer of a GlcNAc subunit on undecaprenyl-pyrophosphoryl-MurNAc-pentapeptide (lipid intermediate I) to form undecaprenyl-pyrophosphoryl-MurNAc-(pentapeptide)GlcNAc (lipid intermediate II).</text>
</comment>
<proteinExistence type="inferred from homology"/>
<evidence type="ECO:0000256" key="6">
    <source>
        <dbReference type="ARBA" id="ARBA00022984"/>
    </source>
</evidence>
<keyword evidence="2 10" id="KW-0132">Cell division</keyword>
<comment type="pathway">
    <text evidence="10">Cell wall biogenesis; peptidoglycan biosynthesis.</text>
</comment>
<dbReference type="InterPro" id="IPR004276">
    <property type="entry name" value="GlycoTrans_28_N"/>
</dbReference>
<comment type="caution">
    <text evidence="13">The sequence shown here is derived from an EMBL/GenBank/DDBJ whole genome shotgun (WGS) entry which is preliminary data.</text>
</comment>
<feature type="domain" description="Glycosyltransferase family 28 N-terminal" evidence="11">
    <location>
        <begin position="37"/>
        <end position="184"/>
    </location>
</feature>
<evidence type="ECO:0000256" key="4">
    <source>
        <dbReference type="ARBA" id="ARBA00022679"/>
    </source>
</evidence>
<feature type="binding site" evidence="10">
    <location>
        <position position="334"/>
    </location>
    <ligand>
        <name>UDP-N-acetyl-alpha-D-glucosamine</name>
        <dbReference type="ChEBI" id="CHEBI:57705"/>
    </ligand>
</feature>
<feature type="domain" description="Glycosyl transferase family 28 C-terminal" evidence="12">
    <location>
        <begin position="233"/>
        <end position="392"/>
    </location>
</feature>
<keyword evidence="8 10" id="KW-0131">Cell cycle</keyword>
<evidence type="ECO:0000259" key="12">
    <source>
        <dbReference type="Pfam" id="PF04101"/>
    </source>
</evidence>
<dbReference type="GO" id="GO:0071555">
    <property type="term" value="P:cell wall organization"/>
    <property type="evidence" value="ECO:0007669"/>
    <property type="project" value="UniProtKB-KW"/>
</dbReference>
<dbReference type="InterPro" id="IPR006009">
    <property type="entry name" value="GlcNAc_MurG"/>
</dbReference>
<dbReference type="HAMAP" id="MF_00033">
    <property type="entry name" value="MurG"/>
    <property type="match status" value="1"/>
</dbReference>
<keyword evidence="6 10" id="KW-0573">Peptidoglycan synthesis</keyword>
<feature type="binding site" evidence="10">
    <location>
        <position position="240"/>
    </location>
    <ligand>
        <name>UDP-N-acetyl-alpha-D-glucosamine</name>
        <dbReference type="ChEBI" id="CHEBI:57705"/>
    </ligand>
</feature>
<dbReference type="UniPathway" id="UPA00219"/>
<comment type="similarity">
    <text evidence="10">Belongs to the glycosyltransferase 28 family. MurG subfamily.</text>
</comment>
<dbReference type="GO" id="GO:0005886">
    <property type="term" value="C:plasma membrane"/>
    <property type="evidence" value="ECO:0007669"/>
    <property type="project" value="UniProtKB-SubCell"/>
</dbReference>
<dbReference type="PANTHER" id="PTHR21015:SF27">
    <property type="entry name" value="UDP-N-ACETYLGLUCOSAMINE--N-ACETYLMURAMYL-(PENTAPEPTIDE) PYROPHOSPHORYL-UNDECAPRENOL N-ACETYLGLUCOSAMINE TRANSFERASE"/>
    <property type="match status" value="1"/>
</dbReference>
<dbReference type="PANTHER" id="PTHR21015">
    <property type="entry name" value="UDP-N-ACETYLGLUCOSAMINE--N-ACETYLMURAMYL-(PENTAPEPTIDE) PYROPHOSPHORYL-UNDECAPRENOL N-ACETYLGLUCOSAMINE TRANSFERASE 1"/>
    <property type="match status" value="1"/>
</dbReference>
<dbReference type="EC" id="2.4.1.227" evidence="10"/>
<evidence type="ECO:0000256" key="5">
    <source>
        <dbReference type="ARBA" id="ARBA00022960"/>
    </source>
</evidence>
<comment type="catalytic activity">
    <reaction evidence="10">
        <text>di-trans,octa-cis-undecaprenyl diphospho-N-acetyl-alpha-D-muramoyl-L-alanyl-D-glutamyl-meso-2,6-diaminopimeloyl-D-alanyl-D-alanine + UDP-N-acetyl-alpha-D-glucosamine = di-trans,octa-cis-undecaprenyl diphospho-[N-acetyl-alpha-D-glucosaminyl-(1-&gt;4)]-N-acetyl-alpha-D-muramoyl-L-alanyl-D-glutamyl-meso-2,6-diaminopimeloyl-D-alanyl-D-alanine + UDP + H(+)</text>
        <dbReference type="Rhea" id="RHEA:31227"/>
        <dbReference type="ChEBI" id="CHEBI:15378"/>
        <dbReference type="ChEBI" id="CHEBI:57705"/>
        <dbReference type="ChEBI" id="CHEBI:58223"/>
        <dbReference type="ChEBI" id="CHEBI:61387"/>
        <dbReference type="ChEBI" id="CHEBI:61388"/>
        <dbReference type="EC" id="2.4.1.227"/>
    </reaction>
</comment>
<gene>
    <name evidence="10" type="primary">murG</name>
    <name evidence="13" type="ORF">GCL60_14520</name>
</gene>
<dbReference type="GO" id="GO:0050511">
    <property type="term" value="F:undecaprenyldiphospho-muramoylpentapeptide beta-N-acetylglucosaminyltransferase activity"/>
    <property type="evidence" value="ECO:0007669"/>
    <property type="project" value="UniProtKB-UniRule"/>
</dbReference>
<comment type="caution">
    <text evidence="10">Lacks conserved residue(s) required for the propagation of feature annotation.</text>
</comment>
<keyword evidence="4 10" id="KW-0808">Transferase</keyword>
<dbReference type="InterPro" id="IPR007235">
    <property type="entry name" value="Glyco_trans_28_C"/>
</dbReference>
<dbReference type="AlphaFoldDB" id="A0A6N6VPC1"/>
<keyword evidence="7 10" id="KW-0472">Membrane</keyword>
<dbReference type="CDD" id="cd03785">
    <property type="entry name" value="GT28_MurG"/>
    <property type="match status" value="1"/>
</dbReference>
<dbReference type="EMBL" id="WFLM01000005">
    <property type="protein sequence ID" value="KAB8037043.1"/>
    <property type="molecule type" value="Genomic_DNA"/>
</dbReference>
<dbReference type="Pfam" id="PF04101">
    <property type="entry name" value="Glyco_tran_28_C"/>
    <property type="match status" value="1"/>
</dbReference>
<name>A0A6N6VPC1_9BACT</name>
<evidence type="ECO:0000259" key="11">
    <source>
        <dbReference type="Pfam" id="PF03033"/>
    </source>
</evidence>
<dbReference type="Pfam" id="PF03033">
    <property type="entry name" value="Glyco_transf_28"/>
    <property type="match status" value="1"/>
</dbReference>
<keyword evidence="9 10" id="KW-0961">Cell wall biogenesis/degradation</keyword>
<dbReference type="SUPFAM" id="SSF53756">
    <property type="entry name" value="UDP-Glycosyltransferase/glycogen phosphorylase"/>
    <property type="match status" value="1"/>
</dbReference>
<evidence type="ECO:0000313" key="13">
    <source>
        <dbReference type="EMBL" id="KAB8037043.1"/>
    </source>
</evidence>
<evidence type="ECO:0000256" key="7">
    <source>
        <dbReference type="ARBA" id="ARBA00023136"/>
    </source>
</evidence>
<comment type="subcellular location">
    <subcellularLocation>
        <location evidence="10">Cell membrane</location>
        <topology evidence="10">Peripheral membrane protein</topology>
        <orientation evidence="10">Cytoplasmic side</orientation>
    </subcellularLocation>
</comment>
<dbReference type="GO" id="GO:0051301">
    <property type="term" value="P:cell division"/>
    <property type="evidence" value="ECO:0007669"/>
    <property type="project" value="UniProtKB-KW"/>
</dbReference>
<keyword evidence="14" id="KW-1185">Reference proteome</keyword>
<accession>A0A6N6VPC1</accession>
<keyword evidence="1 10" id="KW-1003">Cell membrane</keyword>
<reference evidence="13 14" key="1">
    <citation type="submission" date="2019-10" db="EMBL/GenBank/DDBJ databases">
        <title>New species of Slilvanegrellaceae.</title>
        <authorList>
            <person name="Pitt A."/>
            <person name="Hahn M.W."/>
        </authorList>
    </citation>
    <scope>NUCLEOTIDE SEQUENCE [LARGE SCALE GENOMIC DNA]</scope>
    <source>
        <strain evidence="13 14">SP-Ram-0.45-NSY-1</strain>
    </source>
</reference>
<dbReference type="Gene3D" id="3.40.50.2000">
    <property type="entry name" value="Glycogen Phosphorylase B"/>
    <property type="match status" value="2"/>
</dbReference>